<sequence length="351" mass="36230">MDTEQRMARETRAIWATVVCFLLGTGIGTLVLQGNPRPVAGDGSVGIPVAVVAGVIAAASFVVSTLLHRRGEHVSMPRWQVAISSLSAVALTIALAGVTALGVLLATEVLGVGLQGLELPALGGGMVTGVAGAVGGRLTFEAGIGLRTSDLANLLFSYLIIGTLFAMLTAADPRWWERNFSQLGIGAGAWAFNGTLVIAGILTATVGSYIGRDLHRIRGDAALARIAWVVVLWAATGLALAGVGLLSLERVVVLHNIVALSALVLFIAAGVMTTIVMPGPPRALLLTTAGTALLIIVAVLLAFVFDVYPVTALEAIVIGLALLWLTTLVRMLAVLTPAGTRTSARRSLLRG</sequence>
<gene>
    <name evidence="2" type="ORF">MAE01_29890</name>
</gene>
<dbReference type="Proteomes" id="UP000321225">
    <property type="component" value="Unassembled WGS sequence"/>
</dbReference>
<dbReference type="Pfam" id="PF06197">
    <property type="entry name" value="DUF998"/>
    <property type="match status" value="1"/>
</dbReference>
<dbReference type="RefSeq" id="WP_229718249.1">
    <property type="nucleotide sequence ID" value="NZ_BJUW01000020.1"/>
</dbReference>
<comment type="caution">
    <text evidence="2">The sequence shown here is derived from an EMBL/GenBank/DDBJ whole genome shotgun (WGS) entry which is preliminary data.</text>
</comment>
<feature type="transmembrane region" description="Helical" evidence="1">
    <location>
        <begin position="45"/>
        <end position="67"/>
    </location>
</feature>
<feature type="transmembrane region" description="Helical" evidence="1">
    <location>
        <begin position="190"/>
        <end position="210"/>
    </location>
</feature>
<organism evidence="2 3">
    <name type="scientific">Microbacterium aerolatum</name>
    <dbReference type="NCBI Taxonomy" id="153731"/>
    <lineage>
        <taxon>Bacteria</taxon>
        <taxon>Bacillati</taxon>
        <taxon>Actinomycetota</taxon>
        <taxon>Actinomycetes</taxon>
        <taxon>Micrococcales</taxon>
        <taxon>Microbacteriaceae</taxon>
        <taxon>Microbacterium</taxon>
    </lineage>
</organism>
<feature type="transmembrane region" description="Helical" evidence="1">
    <location>
        <begin position="252"/>
        <end position="276"/>
    </location>
</feature>
<evidence type="ECO:0000313" key="3">
    <source>
        <dbReference type="Proteomes" id="UP000321225"/>
    </source>
</evidence>
<feature type="transmembrane region" description="Helical" evidence="1">
    <location>
        <begin position="79"/>
        <end position="107"/>
    </location>
</feature>
<protein>
    <recommendedName>
        <fullName evidence="4">DUF998 domain-containing protein</fullName>
    </recommendedName>
</protein>
<feature type="transmembrane region" description="Helical" evidence="1">
    <location>
        <begin position="283"/>
        <end position="305"/>
    </location>
</feature>
<feature type="transmembrane region" description="Helical" evidence="1">
    <location>
        <begin position="222"/>
        <end position="246"/>
    </location>
</feature>
<dbReference type="AlphaFoldDB" id="A0A511AKF6"/>
<dbReference type="EMBL" id="BJUW01000020">
    <property type="protein sequence ID" value="GEK87813.1"/>
    <property type="molecule type" value="Genomic_DNA"/>
</dbReference>
<evidence type="ECO:0000313" key="2">
    <source>
        <dbReference type="EMBL" id="GEK87813.1"/>
    </source>
</evidence>
<feature type="transmembrane region" description="Helical" evidence="1">
    <location>
        <begin position="12"/>
        <end position="33"/>
    </location>
</feature>
<evidence type="ECO:0008006" key="4">
    <source>
        <dbReference type="Google" id="ProtNLM"/>
    </source>
</evidence>
<feature type="transmembrane region" description="Helical" evidence="1">
    <location>
        <begin position="119"/>
        <end position="139"/>
    </location>
</feature>
<reference evidence="2 3" key="1">
    <citation type="submission" date="2019-07" db="EMBL/GenBank/DDBJ databases">
        <title>Whole genome shotgun sequence of Microbacterium aerolatum NBRC 103071.</title>
        <authorList>
            <person name="Hosoyama A."/>
            <person name="Uohara A."/>
            <person name="Ohji S."/>
            <person name="Ichikawa N."/>
        </authorList>
    </citation>
    <scope>NUCLEOTIDE SEQUENCE [LARGE SCALE GENOMIC DNA]</scope>
    <source>
        <strain evidence="2 3">NBRC 103071</strain>
    </source>
</reference>
<keyword evidence="1" id="KW-1133">Transmembrane helix</keyword>
<name>A0A511AKF6_9MICO</name>
<feature type="transmembrane region" description="Helical" evidence="1">
    <location>
        <begin position="311"/>
        <end position="336"/>
    </location>
</feature>
<proteinExistence type="predicted"/>
<keyword evidence="1" id="KW-0472">Membrane</keyword>
<evidence type="ECO:0000256" key="1">
    <source>
        <dbReference type="SAM" id="Phobius"/>
    </source>
</evidence>
<dbReference type="InterPro" id="IPR009339">
    <property type="entry name" value="DUF998"/>
</dbReference>
<keyword evidence="1" id="KW-0812">Transmembrane</keyword>
<feature type="transmembrane region" description="Helical" evidence="1">
    <location>
        <begin position="151"/>
        <end position="170"/>
    </location>
</feature>
<accession>A0A511AKF6</accession>
<keyword evidence="3" id="KW-1185">Reference proteome</keyword>